<dbReference type="SMART" id="SM00479">
    <property type="entry name" value="EXOIII"/>
    <property type="match status" value="1"/>
</dbReference>
<dbReference type="InterPro" id="IPR013520">
    <property type="entry name" value="Ribonucl_H"/>
</dbReference>
<dbReference type="GO" id="GO:0005634">
    <property type="term" value="C:nucleus"/>
    <property type="evidence" value="ECO:0007669"/>
    <property type="project" value="UniProtKB-SubCell"/>
</dbReference>
<evidence type="ECO:0000256" key="6">
    <source>
        <dbReference type="ARBA" id="ARBA00023242"/>
    </source>
</evidence>
<evidence type="ECO:0000256" key="2">
    <source>
        <dbReference type="ARBA" id="ARBA00006357"/>
    </source>
</evidence>
<dbReference type="Proteomes" id="UP000054248">
    <property type="component" value="Unassembled WGS sequence"/>
</dbReference>
<dbReference type="PANTHER" id="PTHR12801">
    <property type="entry name" value="RNA EXONUCLEASE REXO1 / RECO3 FAMILY MEMBER-RELATED"/>
    <property type="match status" value="1"/>
</dbReference>
<accession>A0A0C3QK26</accession>
<dbReference type="Gene3D" id="3.30.420.10">
    <property type="entry name" value="Ribonuclease H-like superfamily/Ribonuclease H"/>
    <property type="match status" value="1"/>
</dbReference>
<name>A0A0C3QK26_9AGAM</name>
<keyword evidence="9" id="KW-1185">Reference proteome</keyword>
<reference evidence="9" key="2">
    <citation type="submission" date="2015-01" db="EMBL/GenBank/DDBJ databases">
        <title>Evolutionary Origins and Diversification of the Mycorrhizal Mutualists.</title>
        <authorList>
            <consortium name="DOE Joint Genome Institute"/>
            <consortium name="Mycorrhizal Genomics Consortium"/>
            <person name="Kohler A."/>
            <person name="Kuo A."/>
            <person name="Nagy L.G."/>
            <person name="Floudas D."/>
            <person name="Copeland A."/>
            <person name="Barry K.W."/>
            <person name="Cichocki N."/>
            <person name="Veneault-Fourrey C."/>
            <person name="LaButti K."/>
            <person name="Lindquist E.A."/>
            <person name="Lipzen A."/>
            <person name="Lundell T."/>
            <person name="Morin E."/>
            <person name="Murat C."/>
            <person name="Riley R."/>
            <person name="Ohm R."/>
            <person name="Sun H."/>
            <person name="Tunlid A."/>
            <person name="Henrissat B."/>
            <person name="Grigoriev I.V."/>
            <person name="Hibbett D.S."/>
            <person name="Martin F."/>
        </authorList>
    </citation>
    <scope>NUCLEOTIDE SEQUENCE [LARGE SCALE GENOMIC DNA]</scope>
    <source>
        <strain evidence="9">MUT 4182</strain>
    </source>
</reference>
<keyword evidence="4" id="KW-0378">Hydrolase</keyword>
<dbReference type="InterPro" id="IPR034922">
    <property type="entry name" value="REX1-like_exo"/>
</dbReference>
<dbReference type="CDD" id="cd06145">
    <property type="entry name" value="REX1_like"/>
    <property type="match status" value="1"/>
</dbReference>
<organism evidence="8 9">
    <name type="scientific">Tulasnella calospora MUT 4182</name>
    <dbReference type="NCBI Taxonomy" id="1051891"/>
    <lineage>
        <taxon>Eukaryota</taxon>
        <taxon>Fungi</taxon>
        <taxon>Dikarya</taxon>
        <taxon>Basidiomycota</taxon>
        <taxon>Agaricomycotina</taxon>
        <taxon>Agaricomycetes</taxon>
        <taxon>Cantharellales</taxon>
        <taxon>Tulasnellaceae</taxon>
        <taxon>Tulasnella</taxon>
    </lineage>
</organism>
<dbReference type="InterPro" id="IPR047021">
    <property type="entry name" value="REXO1/3/4-like"/>
</dbReference>
<feature type="domain" description="Exonuclease" evidence="7">
    <location>
        <begin position="220"/>
        <end position="382"/>
    </location>
</feature>
<evidence type="ECO:0000256" key="3">
    <source>
        <dbReference type="ARBA" id="ARBA00022722"/>
    </source>
</evidence>
<dbReference type="HOGENOM" id="CLU_022453_5_4_1"/>
<evidence type="ECO:0000256" key="4">
    <source>
        <dbReference type="ARBA" id="ARBA00022801"/>
    </source>
</evidence>
<dbReference type="OrthoDB" id="8191639at2759"/>
<dbReference type="InterPro" id="IPR036397">
    <property type="entry name" value="RNaseH_sf"/>
</dbReference>
<dbReference type="PANTHER" id="PTHR12801:SF115">
    <property type="entry name" value="FI18136P1-RELATED"/>
    <property type="match status" value="1"/>
</dbReference>
<dbReference type="SUPFAM" id="SSF53098">
    <property type="entry name" value="Ribonuclease H-like"/>
    <property type="match status" value="1"/>
</dbReference>
<keyword evidence="5" id="KW-0269">Exonuclease</keyword>
<reference evidence="8 9" key="1">
    <citation type="submission" date="2014-04" db="EMBL/GenBank/DDBJ databases">
        <authorList>
            <consortium name="DOE Joint Genome Institute"/>
            <person name="Kuo A."/>
            <person name="Girlanda M."/>
            <person name="Perotto S."/>
            <person name="Kohler A."/>
            <person name="Nagy L.G."/>
            <person name="Floudas D."/>
            <person name="Copeland A."/>
            <person name="Barry K.W."/>
            <person name="Cichocki N."/>
            <person name="Veneault-Fourrey C."/>
            <person name="LaButti K."/>
            <person name="Lindquist E.A."/>
            <person name="Lipzen A."/>
            <person name="Lundell T."/>
            <person name="Morin E."/>
            <person name="Murat C."/>
            <person name="Sun H."/>
            <person name="Tunlid A."/>
            <person name="Henrissat B."/>
            <person name="Grigoriev I.V."/>
            <person name="Hibbett D.S."/>
            <person name="Martin F."/>
            <person name="Nordberg H.P."/>
            <person name="Cantor M.N."/>
            <person name="Hua S.X."/>
        </authorList>
    </citation>
    <scope>NUCLEOTIDE SEQUENCE [LARGE SCALE GENOMIC DNA]</scope>
    <source>
        <strain evidence="8 9">MUT 4182</strain>
    </source>
</reference>
<proteinExistence type="inferred from homology"/>
<dbReference type="InterPro" id="IPR012337">
    <property type="entry name" value="RNaseH-like_sf"/>
</dbReference>
<keyword evidence="6" id="KW-0539">Nucleus</keyword>
<evidence type="ECO:0000256" key="1">
    <source>
        <dbReference type="ARBA" id="ARBA00004123"/>
    </source>
</evidence>
<evidence type="ECO:0000313" key="9">
    <source>
        <dbReference type="Proteomes" id="UP000054248"/>
    </source>
</evidence>
<dbReference type="GO" id="GO:0003676">
    <property type="term" value="F:nucleic acid binding"/>
    <property type="evidence" value="ECO:0007669"/>
    <property type="project" value="InterPro"/>
</dbReference>
<comment type="similarity">
    <text evidence="2">Belongs to the REXO1/REXO3 family.</text>
</comment>
<dbReference type="GO" id="GO:0004527">
    <property type="term" value="F:exonuclease activity"/>
    <property type="evidence" value="ECO:0007669"/>
    <property type="project" value="UniProtKB-KW"/>
</dbReference>
<comment type="subcellular location">
    <subcellularLocation>
        <location evidence="1">Nucleus</location>
    </subcellularLocation>
</comment>
<dbReference type="AlphaFoldDB" id="A0A0C3QK26"/>
<evidence type="ECO:0000256" key="5">
    <source>
        <dbReference type="ARBA" id="ARBA00022839"/>
    </source>
</evidence>
<keyword evidence="3" id="KW-0540">Nuclease</keyword>
<protein>
    <recommendedName>
        <fullName evidence="7">Exonuclease domain-containing protein</fullName>
    </recommendedName>
</protein>
<dbReference type="STRING" id="1051891.A0A0C3QK26"/>
<gene>
    <name evidence="8" type="ORF">M407DRAFT_211431</name>
</gene>
<evidence type="ECO:0000259" key="7">
    <source>
        <dbReference type="SMART" id="SM00479"/>
    </source>
</evidence>
<dbReference type="EMBL" id="KN822952">
    <property type="protein sequence ID" value="KIO32765.1"/>
    <property type="molecule type" value="Genomic_DNA"/>
</dbReference>
<evidence type="ECO:0000313" key="8">
    <source>
        <dbReference type="EMBL" id="KIO32765.1"/>
    </source>
</evidence>
<sequence length="387" mass="42634">MLGRIYAQFTTLYTQILPRKPTIASEHALAQELEIYNKTNAKTYRNGTINVLLSIKKRTPPTTLSHASVGTEGEVNARAAAAKEYPALQLTPEDLQAALLTPDQLVTWGYVTAIPEEWGPGGQEPSLTGEEAKCERCETTFAVRPDPDPNECQHHWGRIWAKKLEGKRKKIYTCCQLEHPHEGCTRGCHVFYETDPATLHKRHAFSPTEGPVEEGNQPLSIVAIDCEMIYTTAGMSVARVSVVNAAGEAVFDELIRSSPGVEVLDYNTRFSGVSSLDTATMDLSEARTALRSIIGPDTIVIGHAGENDLKTLRMIHQKIVDTTQLFPHPDGFPRRRALRELTIQAGASSSGESSMGAVGHSSVEDARATLDLVRWWICERKKRLSTS</sequence>